<evidence type="ECO:0000259" key="6">
    <source>
        <dbReference type="PROSITE" id="PS51296"/>
    </source>
</evidence>
<protein>
    <submittedName>
        <fullName evidence="7">Rieske (2Fe-2S) domain-containing protein</fullName>
    </submittedName>
</protein>
<keyword evidence="4" id="KW-0411">Iron-sulfur</keyword>
<dbReference type="AlphaFoldDB" id="K0IMA5"/>
<dbReference type="InterPro" id="IPR036922">
    <property type="entry name" value="Rieske_2Fe-2S_sf"/>
</dbReference>
<evidence type="ECO:0000256" key="1">
    <source>
        <dbReference type="ARBA" id="ARBA00022714"/>
    </source>
</evidence>
<keyword evidence="8" id="KW-1185">Reference proteome</keyword>
<dbReference type="HOGENOM" id="CLU_055690_5_0_2"/>
<keyword evidence="3" id="KW-0408">Iron</keyword>
<dbReference type="RefSeq" id="WP_015020675.1">
    <property type="nucleotide sequence ID" value="NC_018719.1"/>
</dbReference>
<dbReference type="OrthoDB" id="6837at2157"/>
<accession>K0IMA5</accession>
<organism evidence="7 8">
    <name type="scientific">Nitrososphaera gargensis (strain Ga9.2)</name>
    <dbReference type="NCBI Taxonomy" id="1237085"/>
    <lineage>
        <taxon>Archaea</taxon>
        <taxon>Nitrososphaerota</taxon>
        <taxon>Nitrososphaeria</taxon>
        <taxon>Nitrososphaerales</taxon>
        <taxon>Nitrososphaeraceae</taxon>
        <taxon>Nitrososphaera</taxon>
    </lineage>
</organism>
<dbReference type="GO" id="GO:0051537">
    <property type="term" value="F:2 iron, 2 sulfur cluster binding"/>
    <property type="evidence" value="ECO:0007669"/>
    <property type="project" value="UniProtKB-KW"/>
</dbReference>
<keyword evidence="1" id="KW-0001">2Fe-2S</keyword>
<evidence type="ECO:0000256" key="3">
    <source>
        <dbReference type="ARBA" id="ARBA00023004"/>
    </source>
</evidence>
<dbReference type="InParanoid" id="K0IMA5"/>
<dbReference type="Gene3D" id="2.102.10.10">
    <property type="entry name" value="Rieske [2Fe-2S] iron-sulphur domain"/>
    <property type="match status" value="1"/>
</dbReference>
<reference evidence="7 8" key="1">
    <citation type="journal article" date="2012" name="Environ. Microbiol.">
        <title>The genome of the ammonia-oxidizing Candidatus Nitrososphaera gargensis: insights into metabolic versatility and environmental adaptations.</title>
        <authorList>
            <person name="Spang A."/>
            <person name="Poehlein A."/>
            <person name="Offre P."/>
            <person name="Zumbragel S."/>
            <person name="Haider S."/>
            <person name="Rychlik N."/>
            <person name="Nowka B."/>
            <person name="Schmeisser C."/>
            <person name="Lebedeva E.V."/>
            <person name="Rattei T."/>
            <person name="Bohm C."/>
            <person name="Schmid M."/>
            <person name="Galushko A."/>
            <person name="Hatzenpichler R."/>
            <person name="Weinmaier T."/>
            <person name="Daniel R."/>
            <person name="Schleper C."/>
            <person name="Spieck E."/>
            <person name="Streit W."/>
            <person name="Wagner M."/>
        </authorList>
    </citation>
    <scope>NUCLEOTIDE SEQUENCE [LARGE SCALE GENOMIC DNA]</scope>
    <source>
        <strain evidence="8">Ga9.2</strain>
    </source>
</reference>
<gene>
    <name evidence="7" type="ordered locus">Ngar_c32260</name>
</gene>
<proteinExistence type="predicted"/>
<dbReference type="SUPFAM" id="SSF50022">
    <property type="entry name" value="ISP domain"/>
    <property type="match status" value="1"/>
</dbReference>
<sequence>MAFVKVAQRGEIKENGGKELNINGTRVALFYANGKYYAIEALCRHQDGSLAPGKIDGEVVECPLHSWHYNIRTGELLDYLEGVKLTTYKVDVRGNDIYIDV</sequence>
<dbReference type="InterPro" id="IPR017941">
    <property type="entry name" value="Rieske_2Fe-2S"/>
</dbReference>
<dbReference type="STRING" id="1237085.Ngar_c32260"/>
<dbReference type="GO" id="GO:0046872">
    <property type="term" value="F:metal ion binding"/>
    <property type="evidence" value="ECO:0007669"/>
    <property type="project" value="UniProtKB-KW"/>
</dbReference>
<evidence type="ECO:0000256" key="5">
    <source>
        <dbReference type="ARBA" id="ARBA00034078"/>
    </source>
</evidence>
<dbReference type="PROSITE" id="PS51296">
    <property type="entry name" value="RIESKE"/>
    <property type="match status" value="1"/>
</dbReference>
<comment type="cofactor">
    <cofactor evidence="5">
        <name>[2Fe-2S] cluster</name>
        <dbReference type="ChEBI" id="CHEBI:190135"/>
    </cofactor>
</comment>
<dbReference type="GeneID" id="13797036"/>
<evidence type="ECO:0000256" key="4">
    <source>
        <dbReference type="ARBA" id="ARBA00023014"/>
    </source>
</evidence>
<dbReference type="EMBL" id="CP002408">
    <property type="protein sequence ID" value="AFU60142.1"/>
    <property type="molecule type" value="Genomic_DNA"/>
</dbReference>
<dbReference type="KEGG" id="nga:Ngar_c32260"/>
<dbReference type="PANTHER" id="PTHR21496">
    <property type="entry name" value="FERREDOXIN-RELATED"/>
    <property type="match status" value="1"/>
</dbReference>
<evidence type="ECO:0000313" key="8">
    <source>
        <dbReference type="Proteomes" id="UP000008037"/>
    </source>
</evidence>
<dbReference type="Pfam" id="PF00355">
    <property type="entry name" value="Rieske"/>
    <property type="match status" value="1"/>
</dbReference>
<dbReference type="BioCyc" id="CNIT1237085:G1324-3226-MONOMER"/>
<name>K0IMA5_NITGG</name>
<evidence type="ECO:0000313" key="7">
    <source>
        <dbReference type="EMBL" id="AFU60142.1"/>
    </source>
</evidence>
<evidence type="ECO:0000256" key="2">
    <source>
        <dbReference type="ARBA" id="ARBA00022723"/>
    </source>
</evidence>
<dbReference type="PANTHER" id="PTHR21496:SF0">
    <property type="entry name" value="RIESKE DOMAIN-CONTAINING PROTEIN"/>
    <property type="match status" value="1"/>
</dbReference>
<keyword evidence="2" id="KW-0479">Metal-binding</keyword>
<feature type="domain" description="Rieske" evidence="6">
    <location>
        <begin position="4"/>
        <end position="99"/>
    </location>
</feature>
<dbReference type="Proteomes" id="UP000008037">
    <property type="component" value="Chromosome"/>
</dbReference>